<dbReference type="GO" id="GO:0005737">
    <property type="term" value="C:cytoplasm"/>
    <property type="evidence" value="ECO:0007669"/>
    <property type="project" value="TreeGrafter"/>
</dbReference>
<feature type="region of interest" description="Disordered" evidence="7">
    <location>
        <begin position="1"/>
        <end position="109"/>
    </location>
</feature>
<dbReference type="Pfam" id="PF00441">
    <property type="entry name" value="Acyl-CoA_dh_1"/>
    <property type="match status" value="1"/>
</dbReference>
<feature type="compositionally biased region" description="Polar residues" evidence="7">
    <location>
        <begin position="1"/>
        <end position="10"/>
    </location>
</feature>
<dbReference type="InterPro" id="IPR009075">
    <property type="entry name" value="AcylCo_DH/oxidase_C"/>
</dbReference>
<evidence type="ECO:0000256" key="5">
    <source>
        <dbReference type="ARBA" id="ARBA00023002"/>
    </source>
</evidence>
<evidence type="ECO:0000313" key="11">
    <source>
        <dbReference type="EMBL" id="CAD9199554.1"/>
    </source>
</evidence>
<evidence type="ECO:0000259" key="9">
    <source>
        <dbReference type="Pfam" id="PF02770"/>
    </source>
</evidence>
<dbReference type="InterPro" id="IPR009100">
    <property type="entry name" value="AcylCoA_DH/oxidase_NM_dom_sf"/>
</dbReference>
<dbReference type="Gene3D" id="1.20.140.10">
    <property type="entry name" value="Butyryl-CoA Dehydrogenase, subunit A, domain 3"/>
    <property type="match status" value="1"/>
</dbReference>
<proteinExistence type="inferred from homology"/>
<keyword evidence="5 6" id="KW-0560">Oxidoreductase</keyword>
<dbReference type="InterPro" id="IPR050741">
    <property type="entry name" value="Acyl-CoA_dehydrogenase"/>
</dbReference>
<evidence type="ECO:0000259" key="10">
    <source>
        <dbReference type="Pfam" id="PF02771"/>
    </source>
</evidence>
<dbReference type="InterPro" id="IPR013786">
    <property type="entry name" value="AcylCoA_DH/ox_N"/>
</dbReference>
<feature type="compositionally biased region" description="Polar residues" evidence="7">
    <location>
        <begin position="161"/>
        <end position="171"/>
    </location>
</feature>
<dbReference type="GO" id="GO:0033539">
    <property type="term" value="P:fatty acid beta-oxidation using acyl-CoA dehydrogenase"/>
    <property type="evidence" value="ECO:0007669"/>
    <property type="project" value="TreeGrafter"/>
</dbReference>
<evidence type="ECO:0000256" key="4">
    <source>
        <dbReference type="ARBA" id="ARBA00022827"/>
    </source>
</evidence>
<keyword evidence="3 6" id="KW-0285">Flavoprotein</keyword>
<dbReference type="SUPFAM" id="SSF47203">
    <property type="entry name" value="Acyl-CoA dehydrogenase C-terminal domain-like"/>
    <property type="match status" value="1"/>
</dbReference>
<keyword evidence="4 6" id="KW-0274">FAD</keyword>
<feature type="compositionally biased region" description="Low complexity" evidence="7">
    <location>
        <begin position="122"/>
        <end position="133"/>
    </location>
</feature>
<dbReference type="InterPro" id="IPR037069">
    <property type="entry name" value="AcylCoA_DH/ox_N_sf"/>
</dbReference>
<dbReference type="Gene3D" id="1.10.540.10">
    <property type="entry name" value="Acyl-CoA dehydrogenase/oxidase, N-terminal domain"/>
    <property type="match status" value="1"/>
</dbReference>
<dbReference type="Pfam" id="PF02770">
    <property type="entry name" value="Acyl-CoA_dh_M"/>
    <property type="match status" value="1"/>
</dbReference>
<dbReference type="InterPro" id="IPR036250">
    <property type="entry name" value="AcylCo_DH-like_C"/>
</dbReference>
<evidence type="ECO:0000256" key="7">
    <source>
        <dbReference type="SAM" id="MobiDB-lite"/>
    </source>
</evidence>
<dbReference type="GO" id="GO:0003995">
    <property type="term" value="F:acyl-CoA dehydrogenase activity"/>
    <property type="evidence" value="ECO:0007669"/>
    <property type="project" value="TreeGrafter"/>
</dbReference>
<evidence type="ECO:0000256" key="3">
    <source>
        <dbReference type="ARBA" id="ARBA00022630"/>
    </source>
</evidence>
<protein>
    <recommendedName>
        <fullName evidence="12">Acyl-CoA dehydrogenase</fullName>
    </recommendedName>
</protein>
<dbReference type="GO" id="GO:0050660">
    <property type="term" value="F:flavin adenine dinucleotide binding"/>
    <property type="evidence" value="ECO:0007669"/>
    <property type="project" value="InterPro"/>
</dbReference>
<dbReference type="PANTHER" id="PTHR48083:SF28">
    <property type="entry name" value="ACYL-COA DEHYDROGENASE FAMILY PROTEIN (AFU_ORTHOLOGUE AFUA_6G10880)-RELATED"/>
    <property type="match status" value="1"/>
</dbReference>
<comment type="cofactor">
    <cofactor evidence="1 6">
        <name>FAD</name>
        <dbReference type="ChEBI" id="CHEBI:57692"/>
    </cofactor>
</comment>
<reference evidence="11" key="1">
    <citation type="submission" date="2021-01" db="EMBL/GenBank/DDBJ databases">
        <authorList>
            <person name="Corre E."/>
            <person name="Pelletier E."/>
            <person name="Niang G."/>
            <person name="Scheremetjew M."/>
            <person name="Finn R."/>
            <person name="Kale V."/>
            <person name="Holt S."/>
            <person name="Cochrane G."/>
            <person name="Meng A."/>
            <person name="Brown T."/>
            <person name="Cohen L."/>
        </authorList>
    </citation>
    <scope>NUCLEOTIDE SEQUENCE</scope>
    <source>
        <strain evidence="11">PLY429</strain>
    </source>
</reference>
<dbReference type="SUPFAM" id="SSF56645">
    <property type="entry name" value="Acyl-CoA dehydrogenase NM domain-like"/>
    <property type="match status" value="1"/>
</dbReference>
<sequence>MGGVSSTTYTGDIEEFPFKSMPSPIFARGQPLSTTFSSRKRPSDSSRRRRRNHDTSATTQPKPPVVAATSVPKLHPLDSHQIDTKSPDSANDPNSARLTPRSLSSIPGARRNKLWNSAAAWTAASTSGSISTSPPVRRPDNSDIEISCNASKISPDDNDTNDINGDKNYSISAVDGGANEKRSQLTPQHACGTSAESSGQTRAACRAAHIKLHFSETQGPETASESLQAPDLCIQRRCTAAEAGGALLGDMAPVQHAPFGDLIPWGDPSWYRGEFTPYYTASHVAWRARVREFVELEIIPNAHEWDENKAMPKEIFRKAAQVGLLACTVGVPWPTEYAGPGPDGFDYFHELILIDELSRCGSGGVVWGLFGGLSIGLPPIVNFASKAMRDRVVPECLSGNKVICLAISEPYAGSDVANLKCTAEKTPDGRHFIVNGEKKWITNGVFADYFTVAVRTGGKGAGGLSLLLIERGMEGITTQQMKCTGVWPSGTAYITFDDVKVPVENLIGAENNGFKFIMYNFNHERWSLICQASRFARVCLEESFKFASKRATFGKKLLEHPVIRWKIAEMARQVEATHAQLELLTLQMNAMSKREAMEQLGGPLALLKVQSTKVFEYCAREAAQIFGGSSYVRGGQGEKVERLYREVRAYAIPGGSEEIMLDLAVRQAMKSNSQGSRSKL</sequence>
<dbReference type="PANTHER" id="PTHR48083">
    <property type="entry name" value="MEDIUM-CHAIN SPECIFIC ACYL-COA DEHYDROGENASE, MITOCHONDRIAL-RELATED"/>
    <property type="match status" value="1"/>
</dbReference>
<dbReference type="InterPro" id="IPR046373">
    <property type="entry name" value="Acyl-CoA_Oxase/DH_mid-dom_sf"/>
</dbReference>
<feature type="domain" description="Acyl-CoA oxidase/dehydrogenase middle" evidence="9">
    <location>
        <begin position="404"/>
        <end position="499"/>
    </location>
</feature>
<dbReference type="Gene3D" id="2.40.110.10">
    <property type="entry name" value="Butyryl-CoA Dehydrogenase, subunit A, domain 2"/>
    <property type="match status" value="1"/>
</dbReference>
<name>A0A7S1SI26_9CHLO</name>
<evidence type="ECO:0000256" key="1">
    <source>
        <dbReference type="ARBA" id="ARBA00001974"/>
    </source>
</evidence>
<dbReference type="AlphaFoldDB" id="A0A7S1SI26"/>
<feature type="region of interest" description="Disordered" evidence="7">
    <location>
        <begin position="122"/>
        <end position="198"/>
    </location>
</feature>
<dbReference type="InterPro" id="IPR006091">
    <property type="entry name" value="Acyl-CoA_Oxase/DH_mid-dom"/>
</dbReference>
<dbReference type="Pfam" id="PF02771">
    <property type="entry name" value="Acyl-CoA_dh_N"/>
    <property type="match status" value="1"/>
</dbReference>
<evidence type="ECO:0000259" key="8">
    <source>
        <dbReference type="Pfam" id="PF00441"/>
    </source>
</evidence>
<feature type="compositionally biased region" description="Basic and acidic residues" evidence="7">
    <location>
        <begin position="75"/>
        <end position="86"/>
    </location>
</feature>
<dbReference type="EMBL" id="HBGG01003788">
    <property type="protein sequence ID" value="CAD9199554.1"/>
    <property type="molecule type" value="Transcribed_RNA"/>
</dbReference>
<accession>A0A7S1SI26</accession>
<feature type="compositionally biased region" description="Polar residues" evidence="7">
    <location>
        <begin position="87"/>
        <end position="105"/>
    </location>
</feature>
<feature type="domain" description="Acyl-CoA dehydrogenase/oxidase N-terminal" evidence="10">
    <location>
        <begin position="280"/>
        <end position="399"/>
    </location>
</feature>
<organism evidence="11">
    <name type="scientific">Tetraselmis chuii</name>
    <dbReference type="NCBI Taxonomy" id="63592"/>
    <lineage>
        <taxon>Eukaryota</taxon>
        <taxon>Viridiplantae</taxon>
        <taxon>Chlorophyta</taxon>
        <taxon>core chlorophytes</taxon>
        <taxon>Chlorodendrophyceae</taxon>
        <taxon>Chlorodendrales</taxon>
        <taxon>Chlorodendraceae</taxon>
        <taxon>Tetraselmis</taxon>
    </lineage>
</organism>
<evidence type="ECO:0008006" key="12">
    <source>
        <dbReference type="Google" id="ProtNLM"/>
    </source>
</evidence>
<evidence type="ECO:0000256" key="6">
    <source>
        <dbReference type="RuleBase" id="RU362125"/>
    </source>
</evidence>
<feature type="domain" description="Acyl-CoA dehydrogenase/oxidase C-terminal" evidence="8">
    <location>
        <begin position="511"/>
        <end position="667"/>
    </location>
</feature>
<gene>
    <name evidence="11" type="ORF">TCHU04912_LOCUS1787</name>
</gene>
<comment type="similarity">
    <text evidence="2 6">Belongs to the acyl-CoA dehydrogenase family.</text>
</comment>
<evidence type="ECO:0000256" key="2">
    <source>
        <dbReference type="ARBA" id="ARBA00009347"/>
    </source>
</evidence>